<organism evidence="3 4">
    <name type="scientific">Candidatus Desulfovibrio intestinavium</name>
    <dbReference type="NCBI Taxonomy" id="2838534"/>
    <lineage>
        <taxon>Bacteria</taxon>
        <taxon>Pseudomonadati</taxon>
        <taxon>Thermodesulfobacteriota</taxon>
        <taxon>Desulfovibrionia</taxon>
        <taxon>Desulfovibrionales</taxon>
        <taxon>Desulfovibrionaceae</taxon>
        <taxon>Desulfovibrio</taxon>
    </lineage>
</organism>
<dbReference type="EMBL" id="DWZD01000019">
    <property type="protein sequence ID" value="HJA78558.1"/>
    <property type="molecule type" value="Genomic_DNA"/>
</dbReference>
<feature type="region of interest" description="Disordered" evidence="1">
    <location>
        <begin position="78"/>
        <end position="149"/>
    </location>
</feature>
<keyword evidence="2" id="KW-0472">Membrane</keyword>
<evidence type="ECO:0000313" key="3">
    <source>
        <dbReference type="EMBL" id="HJA78558.1"/>
    </source>
</evidence>
<feature type="transmembrane region" description="Helical" evidence="2">
    <location>
        <begin position="50"/>
        <end position="68"/>
    </location>
</feature>
<feature type="transmembrane region" description="Helical" evidence="2">
    <location>
        <begin position="20"/>
        <end position="38"/>
    </location>
</feature>
<keyword evidence="2" id="KW-0812">Transmembrane</keyword>
<dbReference type="Pfam" id="PF09527">
    <property type="entry name" value="ATPase_gene1"/>
    <property type="match status" value="1"/>
</dbReference>
<gene>
    <name evidence="3" type="ORF">H9784_03150</name>
</gene>
<dbReference type="Proteomes" id="UP000823821">
    <property type="component" value="Unassembled WGS sequence"/>
</dbReference>
<proteinExistence type="predicted"/>
<reference evidence="3" key="2">
    <citation type="submission" date="2021-04" db="EMBL/GenBank/DDBJ databases">
        <authorList>
            <person name="Gilroy R."/>
        </authorList>
    </citation>
    <scope>NUCLEOTIDE SEQUENCE</scope>
    <source>
        <strain evidence="3">5032</strain>
    </source>
</reference>
<comment type="caution">
    <text evidence="3">The sequence shown here is derived from an EMBL/GenBank/DDBJ whole genome shotgun (WGS) entry which is preliminary data.</text>
</comment>
<evidence type="ECO:0000313" key="4">
    <source>
        <dbReference type="Proteomes" id="UP000823821"/>
    </source>
</evidence>
<accession>A0A9D2HN82</accession>
<evidence type="ECO:0000256" key="1">
    <source>
        <dbReference type="SAM" id="MobiDB-lite"/>
    </source>
</evidence>
<evidence type="ECO:0000256" key="2">
    <source>
        <dbReference type="SAM" id="Phobius"/>
    </source>
</evidence>
<name>A0A9D2HN82_9BACT</name>
<feature type="compositionally biased region" description="Basic and acidic residues" evidence="1">
    <location>
        <begin position="78"/>
        <end position="87"/>
    </location>
</feature>
<dbReference type="InterPro" id="IPR032820">
    <property type="entry name" value="ATPase_put"/>
</dbReference>
<keyword evidence="2" id="KW-1133">Transmembrane helix</keyword>
<reference evidence="3" key="1">
    <citation type="journal article" date="2021" name="PeerJ">
        <title>Extensive microbial diversity within the chicken gut microbiome revealed by metagenomics and culture.</title>
        <authorList>
            <person name="Gilroy R."/>
            <person name="Ravi A."/>
            <person name="Getino M."/>
            <person name="Pursley I."/>
            <person name="Horton D.L."/>
            <person name="Alikhan N.F."/>
            <person name="Baker D."/>
            <person name="Gharbi K."/>
            <person name="Hall N."/>
            <person name="Watson M."/>
            <person name="Adriaenssens E.M."/>
            <person name="Foster-Nyarko E."/>
            <person name="Jarju S."/>
            <person name="Secka A."/>
            <person name="Antonio M."/>
            <person name="Oren A."/>
            <person name="Chaudhuri R.R."/>
            <person name="La Ragione R."/>
            <person name="Hildebrand F."/>
            <person name="Pallen M.J."/>
        </authorList>
    </citation>
    <scope>NUCLEOTIDE SEQUENCE</scope>
    <source>
        <strain evidence="3">5032</strain>
    </source>
</reference>
<feature type="compositionally biased region" description="Low complexity" evidence="1">
    <location>
        <begin position="88"/>
        <end position="99"/>
    </location>
</feature>
<protein>
    <submittedName>
        <fullName evidence="3">AtpZ/AtpI family protein</fullName>
    </submittedName>
</protein>
<dbReference type="AlphaFoldDB" id="A0A9D2HN82"/>
<sequence length="149" mass="16005">MSFREILQQQQRGLEFMGSVGVIGLHMVSGPLVGFGIGYGLDYWLDSGPWGKLVFLIIGIGAGFLNVYRDSRQLLRRMARDEARSRAAGEAGPGVPEAGQTPREPRDTGDEEARAGSATPASRPEPPRVGQAPREPRECAAPGHGVPRV</sequence>
<feature type="compositionally biased region" description="Basic and acidic residues" evidence="1">
    <location>
        <begin position="103"/>
        <end position="114"/>
    </location>
</feature>